<evidence type="ECO:0000313" key="3">
    <source>
        <dbReference type="Proteomes" id="UP000032141"/>
    </source>
</evidence>
<dbReference type="AlphaFoldDB" id="A0A0D3ACC4"/>
<dbReference type="EnsemblPlants" id="Bo1g114780.1">
    <property type="protein sequence ID" value="Bo1g114780.1"/>
    <property type="gene ID" value="Bo1g114780"/>
</dbReference>
<dbReference type="PANTHER" id="PTHR45023">
    <property type="match status" value="1"/>
</dbReference>
<dbReference type="Gramene" id="Bo1g114780.1">
    <property type="protein sequence ID" value="Bo1g114780.1"/>
    <property type="gene ID" value="Bo1g114780"/>
</dbReference>
<dbReference type="Proteomes" id="UP000032141">
    <property type="component" value="Chromosome C1"/>
</dbReference>
<dbReference type="HOGENOM" id="CLU_012390_5_3_1"/>
<proteinExistence type="predicted"/>
<keyword evidence="3" id="KW-1185">Reference proteome</keyword>
<feature type="region of interest" description="Disordered" evidence="1">
    <location>
        <begin position="167"/>
        <end position="194"/>
    </location>
</feature>
<dbReference type="Pfam" id="PF04827">
    <property type="entry name" value="Plant_tran"/>
    <property type="match status" value="1"/>
</dbReference>
<evidence type="ECO:0000313" key="2">
    <source>
        <dbReference type="EnsemblPlants" id="Bo1g114780.1"/>
    </source>
</evidence>
<evidence type="ECO:0008006" key="4">
    <source>
        <dbReference type="Google" id="ProtNLM"/>
    </source>
</evidence>
<feature type="region of interest" description="Disordered" evidence="1">
    <location>
        <begin position="358"/>
        <end position="377"/>
    </location>
</feature>
<reference evidence="2" key="2">
    <citation type="submission" date="2015-03" db="UniProtKB">
        <authorList>
            <consortium name="EnsemblPlants"/>
        </authorList>
    </citation>
    <scope>IDENTIFICATION</scope>
</reference>
<dbReference type="InterPro" id="IPR006912">
    <property type="entry name" value="Harbinger_derived_prot"/>
</dbReference>
<sequence length="418" mass="47471">MDSFSLNSPGFVNLLSSQCSQTTQTIDVGSSDVPKPVERRKWTTQEDIVLISAWLNTSKDPIVSNQQKLGSFWKRIEDYFNSSAQLTGFAPREGSQCKERGGRVNEQVCKFVGSYEAALKEQASGQNENDVMKSAHDIFFNDYQAKFTLEHAWRELRFDQKWRSTSCAKDGAKEKQKEAAESVPDSDEARPPEYLRRPTAEDLQQLLDIGEVRGFPGMIGSIDCMHWEWKNCPTAWRGQYTRGSGKPTIVLEAVASEDLWIWHAFFGLPGTLNDINVLDRSPVFDDIIQGNKAELFAKHQESTRKDVERAFGVLQSRFAIVKNPGLLWDKEKLGKIMRTCVILHNMIVENERGGYSLSDTSQFESGESSRSSKVKRRESLHLNNMLGMRNEVRDSGKHDSLKTDLVENVWQKFGNIDE</sequence>
<dbReference type="PANTHER" id="PTHR45023:SF4">
    <property type="entry name" value="GLYCINE-RICH PROTEIN-RELATED"/>
    <property type="match status" value="1"/>
</dbReference>
<evidence type="ECO:0000256" key="1">
    <source>
        <dbReference type="SAM" id="MobiDB-lite"/>
    </source>
</evidence>
<name>A0A0D3ACC4_BRAOL</name>
<feature type="compositionally biased region" description="Basic and acidic residues" evidence="1">
    <location>
        <begin position="170"/>
        <end position="180"/>
    </location>
</feature>
<organism evidence="2 3">
    <name type="scientific">Brassica oleracea var. oleracea</name>
    <dbReference type="NCBI Taxonomy" id="109376"/>
    <lineage>
        <taxon>Eukaryota</taxon>
        <taxon>Viridiplantae</taxon>
        <taxon>Streptophyta</taxon>
        <taxon>Embryophyta</taxon>
        <taxon>Tracheophyta</taxon>
        <taxon>Spermatophyta</taxon>
        <taxon>Magnoliopsida</taxon>
        <taxon>eudicotyledons</taxon>
        <taxon>Gunneridae</taxon>
        <taxon>Pentapetalae</taxon>
        <taxon>rosids</taxon>
        <taxon>malvids</taxon>
        <taxon>Brassicales</taxon>
        <taxon>Brassicaceae</taxon>
        <taxon>Brassiceae</taxon>
        <taxon>Brassica</taxon>
    </lineage>
</organism>
<accession>A0A0D3ACC4</accession>
<protein>
    <recommendedName>
        <fullName evidence="4">No apical meristem-associated C-terminal domain-containing protein</fullName>
    </recommendedName>
</protein>
<reference evidence="2 3" key="1">
    <citation type="journal article" date="2014" name="Genome Biol.">
        <title>Transcriptome and methylome profiling reveals relics of genome dominance in the mesopolyploid Brassica oleracea.</title>
        <authorList>
            <person name="Parkin I.A."/>
            <person name="Koh C."/>
            <person name="Tang H."/>
            <person name="Robinson S.J."/>
            <person name="Kagale S."/>
            <person name="Clarke W.E."/>
            <person name="Town C.D."/>
            <person name="Nixon J."/>
            <person name="Krishnakumar V."/>
            <person name="Bidwell S.L."/>
            <person name="Denoeud F."/>
            <person name="Belcram H."/>
            <person name="Links M.G."/>
            <person name="Just J."/>
            <person name="Clarke C."/>
            <person name="Bender T."/>
            <person name="Huebert T."/>
            <person name="Mason A.S."/>
            <person name="Pires J.C."/>
            <person name="Barker G."/>
            <person name="Moore J."/>
            <person name="Walley P.G."/>
            <person name="Manoli S."/>
            <person name="Batley J."/>
            <person name="Edwards D."/>
            <person name="Nelson M.N."/>
            <person name="Wang X."/>
            <person name="Paterson A.H."/>
            <person name="King G."/>
            <person name="Bancroft I."/>
            <person name="Chalhoub B."/>
            <person name="Sharpe A.G."/>
        </authorList>
    </citation>
    <scope>NUCLEOTIDE SEQUENCE</scope>
    <source>
        <strain evidence="2 3">cv. TO1000</strain>
    </source>
</reference>